<accession>A0A9X1M1E8</accession>
<dbReference type="InterPro" id="IPR006976">
    <property type="entry name" value="VanZ-like"/>
</dbReference>
<dbReference type="EMBL" id="JAJFZP010000007">
    <property type="protein sequence ID" value="MCC3269663.1"/>
    <property type="molecule type" value="Genomic_DNA"/>
</dbReference>
<organism evidence="3 4">
    <name type="scientific">Arthrobacter gengyunqii</name>
    <dbReference type="NCBI Taxonomy" id="2886940"/>
    <lineage>
        <taxon>Bacteria</taxon>
        <taxon>Bacillati</taxon>
        <taxon>Actinomycetota</taxon>
        <taxon>Actinomycetes</taxon>
        <taxon>Micrococcales</taxon>
        <taxon>Micrococcaceae</taxon>
        <taxon>Arthrobacter</taxon>
    </lineage>
</organism>
<protein>
    <submittedName>
        <fullName evidence="3">VanZ family protein</fullName>
    </submittedName>
</protein>
<dbReference type="Proteomes" id="UP001139264">
    <property type="component" value="Unassembled WGS sequence"/>
</dbReference>
<dbReference type="PANTHER" id="PTHR36834">
    <property type="entry name" value="MEMBRANE PROTEIN-RELATED"/>
    <property type="match status" value="1"/>
</dbReference>
<feature type="domain" description="VanZ-like" evidence="2">
    <location>
        <begin position="3"/>
        <end position="123"/>
    </location>
</feature>
<keyword evidence="1" id="KW-0472">Membrane</keyword>
<comment type="caution">
    <text evidence="3">The sequence shown here is derived from an EMBL/GenBank/DDBJ whole genome shotgun (WGS) entry which is preliminary data.</text>
</comment>
<feature type="transmembrane region" description="Helical" evidence="1">
    <location>
        <begin position="101"/>
        <end position="123"/>
    </location>
</feature>
<dbReference type="AlphaFoldDB" id="A0A9X1M1E8"/>
<evidence type="ECO:0000256" key="1">
    <source>
        <dbReference type="SAM" id="Phobius"/>
    </source>
</evidence>
<evidence type="ECO:0000313" key="4">
    <source>
        <dbReference type="Proteomes" id="UP001139264"/>
    </source>
</evidence>
<dbReference type="InterPro" id="IPR053150">
    <property type="entry name" value="Teicoplanin_resist-assoc"/>
</dbReference>
<dbReference type="Pfam" id="PF04892">
    <property type="entry name" value="VanZ"/>
    <property type="match status" value="1"/>
</dbReference>
<name>A0A9X1M1E8_9MICC</name>
<feature type="transmembrane region" description="Helical" evidence="1">
    <location>
        <begin position="75"/>
        <end position="95"/>
    </location>
</feature>
<keyword evidence="1" id="KW-0812">Transmembrane</keyword>
<keyword evidence="1" id="KW-1133">Transmembrane helix</keyword>
<feature type="transmembrane region" description="Helical" evidence="1">
    <location>
        <begin position="46"/>
        <end position="68"/>
    </location>
</feature>
<proteinExistence type="predicted"/>
<evidence type="ECO:0000259" key="2">
    <source>
        <dbReference type="Pfam" id="PF04892"/>
    </source>
</evidence>
<dbReference type="PANTHER" id="PTHR36834:SF1">
    <property type="entry name" value="INTEGRAL MEMBRANE PROTEIN"/>
    <property type="match status" value="1"/>
</dbReference>
<evidence type="ECO:0000313" key="3">
    <source>
        <dbReference type="EMBL" id="MCC3269663.1"/>
    </source>
</evidence>
<sequence length="135" mass="14699">MLFLLYIGVLALVVFWPSPVDQNSAGTLKLILRRLHGAGVPGWINYNFVETVANVLMFVPFGVIGAAWLEKDRTWLAAVVGIAASCTIEAAQAALLPNRFATIYDVTANSLGATLGCIIIYAWRTRPRATAHVER</sequence>
<reference evidence="3" key="1">
    <citation type="submission" date="2021-10" db="EMBL/GenBank/DDBJ databases">
        <title>Novel species in genus Arthrobacter.</title>
        <authorList>
            <person name="Liu Y."/>
        </authorList>
    </citation>
    <scope>NUCLEOTIDE SEQUENCE</scope>
    <source>
        <strain evidence="3">Zg-Y809</strain>
    </source>
</reference>
<gene>
    <name evidence="3" type="ORF">LJ751_09840</name>
</gene>